<protein>
    <recommendedName>
        <fullName evidence="3">Reverse transcriptase domain-containing protein</fullName>
    </recommendedName>
</protein>
<reference evidence="1 2" key="1">
    <citation type="journal article" date="2020" name="Mol. Biol. Evol.">
        <title>Distinct Expression and Methylation Patterns for Genes with Different Fates following a Single Whole-Genome Duplication in Flowering Plants.</title>
        <authorList>
            <person name="Shi T."/>
            <person name="Rahmani R.S."/>
            <person name="Gugger P.F."/>
            <person name="Wang M."/>
            <person name="Li H."/>
            <person name="Zhang Y."/>
            <person name="Li Z."/>
            <person name="Wang Q."/>
            <person name="Van de Peer Y."/>
            <person name="Marchal K."/>
            <person name="Chen J."/>
        </authorList>
    </citation>
    <scope>NUCLEOTIDE SEQUENCE [LARGE SCALE GENOMIC DNA]</scope>
    <source>
        <tissue evidence="1">Leaf</tissue>
    </source>
</reference>
<dbReference type="AlphaFoldDB" id="A0A822YKW4"/>
<organism evidence="1 2">
    <name type="scientific">Nelumbo nucifera</name>
    <name type="common">Sacred lotus</name>
    <dbReference type="NCBI Taxonomy" id="4432"/>
    <lineage>
        <taxon>Eukaryota</taxon>
        <taxon>Viridiplantae</taxon>
        <taxon>Streptophyta</taxon>
        <taxon>Embryophyta</taxon>
        <taxon>Tracheophyta</taxon>
        <taxon>Spermatophyta</taxon>
        <taxon>Magnoliopsida</taxon>
        <taxon>Proteales</taxon>
        <taxon>Nelumbonaceae</taxon>
        <taxon>Nelumbo</taxon>
    </lineage>
</organism>
<dbReference type="Proteomes" id="UP000607653">
    <property type="component" value="Unassembled WGS sequence"/>
</dbReference>
<evidence type="ECO:0000313" key="2">
    <source>
        <dbReference type="Proteomes" id="UP000607653"/>
    </source>
</evidence>
<accession>A0A822YKW4</accession>
<comment type="caution">
    <text evidence="1">The sequence shown here is derived from an EMBL/GenBank/DDBJ whole genome shotgun (WGS) entry which is preliminary data.</text>
</comment>
<evidence type="ECO:0008006" key="3">
    <source>
        <dbReference type="Google" id="ProtNLM"/>
    </source>
</evidence>
<name>A0A822YKW4_NELNU</name>
<evidence type="ECO:0000313" key="1">
    <source>
        <dbReference type="EMBL" id="DAD31929.1"/>
    </source>
</evidence>
<sequence length="93" mass="10613">MLGHQIHDNRIIASEVVHTLSHMQGKHGGFILKLDLAKANDKIKWSFLEWCLKRRGFSPHLCKLIMCCIASSSFSILLNGEKSERFTPERGLH</sequence>
<proteinExistence type="predicted"/>
<dbReference type="EMBL" id="DUZY01000003">
    <property type="protein sequence ID" value="DAD31929.1"/>
    <property type="molecule type" value="Genomic_DNA"/>
</dbReference>
<gene>
    <name evidence="1" type="ORF">HUJ06_010780</name>
</gene>
<keyword evidence="2" id="KW-1185">Reference proteome</keyword>